<feature type="non-terminal residue" evidence="1">
    <location>
        <position position="1"/>
    </location>
</feature>
<organism evidence="1 2">
    <name type="scientific">Fusarium tricinctum</name>
    <dbReference type="NCBI Taxonomy" id="61284"/>
    <lineage>
        <taxon>Eukaryota</taxon>
        <taxon>Fungi</taxon>
        <taxon>Dikarya</taxon>
        <taxon>Ascomycota</taxon>
        <taxon>Pezizomycotina</taxon>
        <taxon>Sordariomycetes</taxon>
        <taxon>Hypocreomycetidae</taxon>
        <taxon>Hypocreales</taxon>
        <taxon>Nectriaceae</taxon>
        <taxon>Fusarium</taxon>
        <taxon>Fusarium tricinctum species complex</taxon>
    </lineage>
</organism>
<keyword evidence="2" id="KW-1185">Reference proteome</keyword>
<reference evidence="1" key="1">
    <citation type="journal article" date="2021" name="Nat. Commun.">
        <title>Genetic determinants of endophytism in the Arabidopsis root mycobiome.</title>
        <authorList>
            <person name="Mesny F."/>
            <person name="Miyauchi S."/>
            <person name="Thiergart T."/>
            <person name="Pickel B."/>
            <person name="Atanasova L."/>
            <person name="Karlsson M."/>
            <person name="Huettel B."/>
            <person name="Barry K.W."/>
            <person name="Haridas S."/>
            <person name="Chen C."/>
            <person name="Bauer D."/>
            <person name="Andreopoulos W."/>
            <person name="Pangilinan J."/>
            <person name="LaButti K."/>
            <person name="Riley R."/>
            <person name="Lipzen A."/>
            <person name="Clum A."/>
            <person name="Drula E."/>
            <person name="Henrissat B."/>
            <person name="Kohler A."/>
            <person name="Grigoriev I.V."/>
            <person name="Martin F.M."/>
            <person name="Hacquard S."/>
        </authorList>
    </citation>
    <scope>NUCLEOTIDE SEQUENCE</scope>
    <source>
        <strain evidence="1">MPI-SDFR-AT-0068</strain>
    </source>
</reference>
<evidence type="ECO:0008006" key="3">
    <source>
        <dbReference type="Google" id="ProtNLM"/>
    </source>
</evidence>
<dbReference type="Proteomes" id="UP000813427">
    <property type="component" value="Unassembled WGS sequence"/>
</dbReference>
<name>A0A8K0RY26_9HYPO</name>
<sequence length="282" mass="31743">METAGAITEILAQRSVPLNLQDDEGRTGLNYFVTRVMLEPAMVLLRHGADSTISRGNDRGMGILKFCFGRLGLREIQRGWGFKLSNRRAFTKKPLELAELIIKGGVDVNRHIGHGGVPFSRPLFWALTESQDVHLVQLLLDAGADVGSAVVETYDTESESLLQCFFDLFNESPERDLWVPFDKNLREYKKSVCLLLEEGARIDTVGDEYSALSKAFELERKKGALTLLVKNATSRNTQLGHVGKLRERYKADELIYKLLDGFYCQLEVEMRTEEQETVSPVA</sequence>
<dbReference type="AlphaFoldDB" id="A0A8K0RY26"/>
<proteinExistence type="predicted"/>
<accession>A0A8K0RY26</accession>
<dbReference type="InterPro" id="IPR036770">
    <property type="entry name" value="Ankyrin_rpt-contain_sf"/>
</dbReference>
<dbReference type="SUPFAM" id="SSF48403">
    <property type="entry name" value="Ankyrin repeat"/>
    <property type="match status" value="1"/>
</dbReference>
<dbReference type="OrthoDB" id="10261951at2759"/>
<comment type="caution">
    <text evidence="1">The sequence shown here is derived from an EMBL/GenBank/DDBJ whole genome shotgun (WGS) entry which is preliminary data.</text>
</comment>
<gene>
    <name evidence="1" type="ORF">BKA59DRAFT_527035</name>
</gene>
<dbReference type="Gene3D" id="1.25.40.20">
    <property type="entry name" value="Ankyrin repeat-containing domain"/>
    <property type="match status" value="1"/>
</dbReference>
<evidence type="ECO:0000313" key="1">
    <source>
        <dbReference type="EMBL" id="KAH7245410.1"/>
    </source>
</evidence>
<dbReference type="EMBL" id="JAGPXF010000004">
    <property type="protein sequence ID" value="KAH7245410.1"/>
    <property type="molecule type" value="Genomic_DNA"/>
</dbReference>
<protein>
    <recommendedName>
        <fullName evidence="3">Ankyrin</fullName>
    </recommendedName>
</protein>
<evidence type="ECO:0000313" key="2">
    <source>
        <dbReference type="Proteomes" id="UP000813427"/>
    </source>
</evidence>